<evidence type="ECO:0000313" key="5">
    <source>
        <dbReference type="EMBL" id="ETW81163.1"/>
    </source>
</evidence>
<dbReference type="eggNOG" id="KOG2504">
    <property type="taxonomic scope" value="Eukaryota"/>
</dbReference>
<proteinExistence type="inferred from homology"/>
<keyword evidence="3" id="KW-1133">Transmembrane helix</keyword>
<dbReference type="Pfam" id="PF07690">
    <property type="entry name" value="MFS_1"/>
    <property type="match status" value="1"/>
</dbReference>
<feature type="transmembrane region" description="Helical" evidence="3">
    <location>
        <begin position="352"/>
        <end position="372"/>
    </location>
</feature>
<evidence type="ECO:0000256" key="3">
    <source>
        <dbReference type="SAM" id="Phobius"/>
    </source>
</evidence>
<comment type="subcellular location">
    <subcellularLocation>
        <location evidence="1">Membrane</location>
        <topology evidence="1">Multi-pass membrane protein</topology>
    </subcellularLocation>
</comment>
<accession>W4K5R6</accession>
<sequence>MTTLDEAPSAAFEEQIVKANAEPNKARDVEKTGWEESAQEIDSAQVPVDIPDGGWWAWSTLAGAYVNAYGVYQDFFVRSFLSNYSSSSISWIGSIATFFLLAGGAVSGRLFDRGYFYFLLVGGSVLIVLCLFMLSLAEPQHYYQIFLTLGLGLGLGTGATYVPSLTIIAHHFSRRRALAMGIAASGASLGALLHPIMLNNLFHGPVGFANGVRASAGLMAGALILAGLLMRTRLPPRKGAQMGLFMSARTFVKDEVYTIAVVATFLFVQGVFFPLFYIQLYSDEHGINSVFGFYSLTILNFASFVGRIVGGALVNRLGAFNVIVACTFASSVLLFSLLGVSTIAGITVFSLLYGFTSGAYITLVAPMVASLSADVSEMGARIGVMYFFTGLGSLIGTPITGALLTRDFVWWRPIVYTGASADWRSRWIAC</sequence>
<dbReference type="HOGENOM" id="CLU_001265_1_1_1"/>
<dbReference type="OrthoDB" id="6499973at2759"/>
<keyword evidence="3" id="KW-0812">Transmembrane</keyword>
<dbReference type="PANTHER" id="PTHR11360">
    <property type="entry name" value="MONOCARBOXYLATE TRANSPORTER"/>
    <property type="match status" value="1"/>
</dbReference>
<dbReference type="InterPro" id="IPR036259">
    <property type="entry name" value="MFS_trans_sf"/>
</dbReference>
<dbReference type="GO" id="GO:0022857">
    <property type="term" value="F:transmembrane transporter activity"/>
    <property type="evidence" value="ECO:0007669"/>
    <property type="project" value="InterPro"/>
</dbReference>
<dbReference type="InterPro" id="IPR050327">
    <property type="entry name" value="Proton-linked_MCT"/>
</dbReference>
<dbReference type="PROSITE" id="PS50850">
    <property type="entry name" value="MFS"/>
    <property type="match status" value="1"/>
</dbReference>
<evidence type="ECO:0000256" key="1">
    <source>
        <dbReference type="ARBA" id="ARBA00004141"/>
    </source>
</evidence>
<dbReference type="Gene3D" id="1.20.1250.20">
    <property type="entry name" value="MFS general substrate transporter like domains"/>
    <property type="match status" value="2"/>
</dbReference>
<dbReference type="KEGG" id="hir:HETIRDRAFT_123398"/>
<dbReference type="PANTHER" id="PTHR11360:SF234">
    <property type="entry name" value="MFS-TYPE TRANSPORTER DBAD-RELATED"/>
    <property type="match status" value="1"/>
</dbReference>
<dbReference type="EMBL" id="KI925459">
    <property type="protein sequence ID" value="ETW81163.1"/>
    <property type="molecule type" value="Genomic_DNA"/>
</dbReference>
<dbReference type="AlphaFoldDB" id="W4K5R6"/>
<protein>
    <submittedName>
        <fullName evidence="5">MFS monocarboxylate transporter</fullName>
    </submittedName>
</protein>
<evidence type="ECO:0000256" key="2">
    <source>
        <dbReference type="ARBA" id="ARBA00006727"/>
    </source>
</evidence>
<feature type="transmembrane region" description="Helical" evidence="3">
    <location>
        <begin position="89"/>
        <end position="108"/>
    </location>
</feature>
<dbReference type="InParanoid" id="W4K5R6"/>
<comment type="similarity">
    <text evidence="2">Belongs to the major facilitator superfamily. Monocarboxylate porter (TC 2.A.1.13) family.</text>
</comment>
<dbReference type="GeneID" id="20666824"/>
<feature type="domain" description="Major facilitator superfamily (MFS) profile" evidence="4">
    <location>
        <begin position="256"/>
        <end position="430"/>
    </location>
</feature>
<dbReference type="InterPro" id="IPR020846">
    <property type="entry name" value="MFS_dom"/>
</dbReference>
<dbReference type="Proteomes" id="UP000030671">
    <property type="component" value="Unassembled WGS sequence"/>
</dbReference>
<feature type="transmembrane region" description="Helical" evidence="3">
    <location>
        <begin position="142"/>
        <end position="165"/>
    </location>
</feature>
<feature type="transmembrane region" description="Helical" evidence="3">
    <location>
        <begin position="255"/>
        <end position="278"/>
    </location>
</feature>
<dbReference type="GO" id="GO:0016020">
    <property type="term" value="C:membrane"/>
    <property type="evidence" value="ECO:0007669"/>
    <property type="project" value="UniProtKB-SubCell"/>
</dbReference>
<feature type="transmembrane region" description="Helical" evidence="3">
    <location>
        <begin position="384"/>
        <end position="404"/>
    </location>
</feature>
<dbReference type="InterPro" id="IPR011701">
    <property type="entry name" value="MFS"/>
</dbReference>
<keyword evidence="3" id="KW-0472">Membrane</keyword>
<evidence type="ECO:0000259" key="4">
    <source>
        <dbReference type="PROSITE" id="PS50850"/>
    </source>
</evidence>
<feature type="transmembrane region" description="Helical" evidence="3">
    <location>
        <begin position="290"/>
        <end position="310"/>
    </location>
</feature>
<dbReference type="RefSeq" id="XP_009547829.1">
    <property type="nucleotide sequence ID" value="XM_009549534.1"/>
</dbReference>
<keyword evidence="6" id="KW-1185">Reference proteome</keyword>
<feature type="transmembrane region" description="Helical" evidence="3">
    <location>
        <begin position="115"/>
        <end position="136"/>
    </location>
</feature>
<evidence type="ECO:0000313" key="6">
    <source>
        <dbReference type="Proteomes" id="UP000030671"/>
    </source>
</evidence>
<name>W4K5R6_HETIT</name>
<reference evidence="5 6" key="1">
    <citation type="journal article" date="2012" name="New Phytol.">
        <title>Insight into trade-off between wood decay and parasitism from the genome of a fungal forest pathogen.</title>
        <authorList>
            <person name="Olson A."/>
            <person name="Aerts A."/>
            <person name="Asiegbu F."/>
            <person name="Belbahri L."/>
            <person name="Bouzid O."/>
            <person name="Broberg A."/>
            <person name="Canback B."/>
            <person name="Coutinho P.M."/>
            <person name="Cullen D."/>
            <person name="Dalman K."/>
            <person name="Deflorio G."/>
            <person name="van Diepen L.T."/>
            <person name="Dunand C."/>
            <person name="Duplessis S."/>
            <person name="Durling M."/>
            <person name="Gonthier P."/>
            <person name="Grimwood J."/>
            <person name="Fossdal C.G."/>
            <person name="Hansson D."/>
            <person name="Henrissat B."/>
            <person name="Hietala A."/>
            <person name="Himmelstrand K."/>
            <person name="Hoffmeister D."/>
            <person name="Hogberg N."/>
            <person name="James T.Y."/>
            <person name="Karlsson M."/>
            <person name="Kohler A."/>
            <person name="Kues U."/>
            <person name="Lee Y.H."/>
            <person name="Lin Y.C."/>
            <person name="Lind M."/>
            <person name="Lindquist E."/>
            <person name="Lombard V."/>
            <person name="Lucas S."/>
            <person name="Lunden K."/>
            <person name="Morin E."/>
            <person name="Murat C."/>
            <person name="Park J."/>
            <person name="Raffaello T."/>
            <person name="Rouze P."/>
            <person name="Salamov A."/>
            <person name="Schmutz J."/>
            <person name="Solheim H."/>
            <person name="Stahlberg J."/>
            <person name="Velez H."/>
            <person name="de Vries R.P."/>
            <person name="Wiebenga A."/>
            <person name="Woodward S."/>
            <person name="Yakovlev I."/>
            <person name="Garbelotto M."/>
            <person name="Martin F."/>
            <person name="Grigoriev I.V."/>
            <person name="Stenlid J."/>
        </authorList>
    </citation>
    <scope>NUCLEOTIDE SEQUENCE [LARGE SCALE GENOMIC DNA]</scope>
    <source>
        <strain evidence="5 6">TC 32-1</strain>
    </source>
</reference>
<feature type="transmembrane region" description="Helical" evidence="3">
    <location>
        <begin position="322"/>
        <end position="346"/>
    </location>
</feature>
<feature type="transmembrane region" description="Helical" evidence="3">
    <location>
        <begin position="216"/>
        <end position="234"/>
    </location>
</feature>
<gene>
    <name evidence="5" type="ORF">HETIRDRAFT_123398</name>
</gene>
<feature type="transmembrane region" description="Helical" evidence="3">
    <location>
        <begin position="177"/>
        <end position="196"/>
    </location>
</feature>
<organism evidence="5 6">
    <name type="scientific">Heterobasidion irregulare (strain TC 32-1)</name>
    <dbReference type="NCBI Taxonomy" id="747525"/>
    <lineage>
        <taxon>Eukaryota</taxon>
        <taxon>Fungi</taxon>
        <taxon>Dikarya</taxon>
        <taxon>Basidiomycota</taxon>
        <taxon>Agaricomycotina</taxon>
        <taxon>Agaricomycetes</taxon>
        <taxon>Russulales</taxon>
        <taxon>Bondarzewiaceae</taxon>
        <taxon>Heterobasidion</taxon>
        <taxon>Heterobasidion annosum species complex</taxon>
    </lineage>
</organism>
<dbReference type="SUPFAM" id="SSF103473">
    <property type="entry name" value="MFS general substrate transporter"/>
    <property type="match status" value="1"/>
</dbReference>